<evidence type="ECO:0000313" key="3">
    <source>
        <dbReference type="Proteomes" id="UP000175971"/>
    </source>
</evidence>
<evidence type="ECO:0000256" key="1">
    <source>
        <dbReference type="SAM" id="MobiDB-lite"/>
    </source>
</evidence>
<dbReference type="EMBL" id="LJGZ01000005">
    <property type="protein sequence ID" value="OEV22047.1"/>
    <property type="molecule type" value="Genomic_DNA"/>
</dbReference>
<accession>A0A1E7M0T6</accession>
<reference evidence="2 3" key="1">
    <citation type="journal article" date="2016" name="Front. Microbiol.">
        <title>Comparative Genomics Analysis of Streptomyces Species Reveals Their Adaptation to the Marine Environment and Their Diversity at the Genomic Level.</title>
        <authorList>
            <person name="Tian X."/>
            <person name="Zhang Z."/>
            <person name="Yang T."/>
            <person name="Chen M."/>
            <person name="Li J."/>
            <person name="Chen F."/>
            <person name="Yang J."/>
            <person name="Li W."/>
            <person name="Zhang B."/>
            <person name="Zhang Z."/>
            <person name="Wu J."/>
            <person name="Zhang C."/>
            <person name="Long L."/>
            <person name="Xiao J."/>
        </authorList>
    </citation>
    <scope>NUCLEOTIDE SEQUENCE [LARGE SCALE GENOMIC DNA]</scope>
    <source>
        <strain evidence="2 3">SCSIO M10372</strain>
    </source>
</reference>
<name>A0A1E7M0T6_9ACTN</name>
<sequence>MPLLLSAHQNRFAGDTDALAAYLIDSAPEGWSYLGTELLDGAPEALRQHLVGGHDEPGKRYPARANEPPLIYTERTASRLNWGYVLHPHGIEVIGEPGAGRGPVVAWSTDPRARFRDAALLWRPDRPIPATTPPPATARTAGAPAQPIPAPAAHPRSR</sequence>
<gene>
    <name evidence="2" type="ORF">AN221_03745</name>
</gene>
<protein>
    <submittedName>
        <fullName evidence="2">Uncharacterized protein</fullName>
    </submittedName>
</protein>
<proteinExistence type="predicted"/>
<keyword evidence="3" id="KW-1185">Reference proteome</keyword>
<comment type="caution">
    <text evidence="2">The sequence shown here is derived from an EMBL/GenBank/DDBJ whole genome shotgun (WGS) entry which is preliminary data.</text>
</comment>
<dbReference type="Proteomes" id="UP000175971">
    <property type="component" value="Unassembled WGS sequence"/>
</dbReference>
<feature type="region of interest" description="Disordered" evidence="1">
    <location>
        <begin position="123"/>
        <end position="158"/>
    </location>
</feature>
<dbReference type="AlphaFoldDB" id="A0A1E7M0T6"/>
<evidence type="ECO:0000313" key="2">
    <source>
        <dbReference type="EMBL" id="OEV22047.1"/>
    </source>
</evidence>
<dbReference type="PATRIC" id="fig|518642.7.peg.6173"/>
<organism evidence="2 3">
    <name type="scientific">Streptomyces nanshensis</name>
    <dbReference type="NCBI Taxonomy" id="518642"/>
    <lineage>
        <taxon>Bacteria</taxon>
        <taxon>Bacillati</taxon>
        <taxon>Actinomycetota</taxon>
        <taxon>Actinomycetes</taxon>
        <taxon>Kitasatosporales</taxon>
        <taxon>Streptomycetaceae</taxon>
        <taxon>Streptomyces</taxon>
    </lineage>
</organism>